<evidence type="ECO:0000313" key="13">
    <source>
        <dbReference type="Proteomes" id="UP001523369"/>
    </source>
</evidence>
<feature type="transmembrane region" description="Helical" evidence="10">
    <location>
        <begin position="241"/>
        <end position="258"/>
    </location>
</feature>
<feature type="transmembrane region" description="Helical" evidence="10">
    <location>
        <begin position="96"/>
        <end position="127"/>
    </location>
</feature>
<dbReference type="PANTHER" id="PTHR43302:SF5">
    <property type="entry name" value="TRANSPORTER ARSB-RELATED"/>
    <property type="match status" value="1"/>
</dbReference>
<feature type="transmembrane region" description="Helical" evidence="10">
    <location>
        <begin position="384"/>
        <end position="404"/>
    </location>
</feature>
<keyword evidence="4" id="KW-0813">Transport</keyword>
<accession>A0ABT1DSN7</accession>
<evidence type="ECO:0000256" key="5">
    <source>
        <dbReference type="ARBA" id="ARBA00022475"/>
    </source>
</evidence>
<protein>
    <submittedName>
        <fullName evidence="12">SLC13 family permease</fullName>
    </submittedName>
</protein>
<evidence type="ECO:0000256" key="4">
    <source>
        <dbReference type="ARBA" id="ARBA00022448"/>
    </source>
</evidence>
<gene>
    <name evidence="12" type="ORF">M1L60_23210</name>
</gene>
<evidence type="ECO:0000256" key="1">
    <source>
        <dbReference type="ARBA" id="ARBA00004651"/>
    </source>
</evidence>
<keyword evidence="13" id="KW-1185">Reference proteome</keyword>
<reference evidence="12 13" key="1">
    <citation type="submission" date="2022-06" db="EMBL/GenBank/DDBJ databases">
        <title>New Species of the Genus Actinoplanes, ActinopZanes ferrugineus.</title>
        <authorList>
            <person name="Ding P."/>
        </authorList>
    </citation>
    <scope>NUCLEOTIDE SEQUENCE [LARGE SCALE GENOMIC DNA]</scope>
    <source>
        <strain evidence="12 13">TRM88003</strain>
    </source>
</reference>
<evidence type="ECO:0000259" key="11">
    <source>
        <dbReference type="Pfam" id="PF03600"/>
    </source>
</evidence>
<comment type="caution">
    <text evidence="12">The sequence shown here is derived from an EMBL/GenBank/DDBJ whole genome shotgun (WGS) entry which is preliminary data.</text>
</comment>
<evidence type="ECO:0000256" key="3">
    <source>
        <dbReference type="ARBA" id="ARBA00009843"/>
    </source>
</evidence>
<evidence type="ECO:0000256" key="6">
    <source>
        <dbReference type="ARBA" id="ARBA00022692"/>
    </source>
</evidence>
<feature type="transmembrane region" description="Helical" evidence="10">
    <location>
        <begin position="218"/>
        <end position="235"/>
    </location>
</feature>
<dbReference type="InterPro" id="IPR004680">
    <property type="entry name" value="Cit_transptr-like_dom"/>
</dbReference>
<feature type="transmembrane region" description="Helical" evidence="10">
    <location>
        <begin position="341"/>
        <end position="364"/>
    </location>
</feature>
<feature type="transmembrane region" description="Helical" evidence="10">
    <location>
        <begin position="270"/>
        <end position="290"/>
    </location>
</feature>
<keyword evidence="5" id="KW-1003">Cell membrane</keyword>
<dbReference type="PRINTS" id="PR00758">
    <property type="entry name" value="ARSENICPUMP"/>
</dbReference>
<dbReference type="PANTHER" id="PTHR43302">
    <property type="entry name" value="TRANSPORTER ARSB-RELATED"/>
    <property type="match status" value="1"/>
</dbReference>
<dbReference type="Proteomes" id="UP001523369">
    <property type="component" value="Unassembled WGS sequence"/>
</dbReference>
<evidence type="ECO:0000256" key="2">
    <source>
        <dbReference type="ARBA" id="ARBA00006433"/>
    </source>
</evidence>
<keyword evidence="8 10" id="KW-1133">Transmembrane helix</keyword>
<proteinExistence type="inferred from homology"/>
<keyword evidence="6 10" id="KW-0812">Transmembrane</keyword>
<comment type="similarity">
    <text evidence="2">Belongs to the ArsB family.</text>
</comment>
<sequence length="408" mass="42535">MPLIISAVLLAVVLAFAVVRPRGLPEAVAAVPAAGLVIAFGLVSWDDAWAEFRELGPTVGFLAAVLVLAHLAGEHGVFRYAGTIAARRGGDHPPRLLAAVFVAAALTTAFLSLDATVVLLTPVVLATATRVGARARPPAFAAAHLANSASLLLPVSNLTNLLAFAASGLTFLGFTALMILPWLAVIAVEYLVFRLYFAGDLRAREEPRPEPGNGPAPRYALIVLAVTLVGFAASHSFGVHPAWIAVAGALFLAVPRRVPVTTLIRETNPAFCAFVLALGIVVLAVQQHGLEDLLHAITPDHADLLGLLAVAFLAAGLANVLNNLPATLVMLPVVESKPALLLAMLIGVNVGPNLTYVGSLATLLWRQILHTHDAAPDPRDFLRLGVLTVPPALVAGVLALWLSLKVGG</sequence>
<feature type="transmembrane region" description="Helical" evidence="10">
    <location>
        <begin position="27"/>
        <end position="43"/>
    </location>
</feature>
<keyword evidence="7" id="KW-0059">Arsenical resistance</keyword>
<evidence type="ECO:0000256" key="10">
    <source>
        <dbReference type="SAM" id="Phobius"/>
    </source>
</evidence>
<evidence type="ECO:0000256" key="7">
    <source>
        <dbReference type="ARBA" id="ARBA00022849"/>
    </source>
</evidence>
<evidence type="ECO:0000256" key="8">
    <source>
        <dbReference type="ARBA" id="ARBA00022989"/>
    </source>
</evidence>
<feature type="transmembrane region" description="Helical" evidence="10">
    <location>
        <begin position="302"/>
        <end position="321"/>
    </location>
</feature>
<dbReference type="EMBL" id="JAMYJR010000026">
    <property type="protein sequence ID" value="MCO8273508.1"/>
    <property type="molecule type" value="Genomic_DNA"/>
</dbReference>
<keyword evidence="9 10" id="KW-0472">Membrane</keyword>
<name>A0ABT1DSN7_9ACTN</name>
<dbReference type="RefSeq" id="WP_253239581.1">
    <property type="nucleotide sequence ID" value="NZ_JAMYJR010000026.1"/>
</dbReference>
<feature type="domain" description="Citrate transporter-like" evidence="11">
    <location>
        <begin position="21"/>
        <end position="336"/>
    </location>
</feature>
<comment type="subcellular location">
    <subcellularLocation>
        <location evidence="1">Cell membrane</location>
        <topology evidence="1">Multi-pass membrane protein</topology>
    </subcellularLocation>
</comment>
<evidence type="ECO:0000256" key="9">
    <source>
        <dbReference type="ARBA" id="ARBA00023136"/>
    </source>
</evidence>
<feature type="transmembrane region" description="Helical" evidence="10">
    <location>
        <begin position="55"/>
        <end position="73"/>
    </location>
</feature>
<dbReference type="Pfam" id="PF03600">
    <property type="entry name" value="CitMHS"/>
    <property type="match status" value="1"/>
</dbReference>
<dbReference type="InterPro" id="IPR000802">
    <property type="entry name" value="Arsenical_pump_ArsB"/>
</dbReference>
<evidence type="ECO:0000313" key="12">
    <source>
        <dbReference type="EMBL" id="MCO8273508.1"/>
    </source>
</evidence>
<feature type="transmembrane region" description="Helical" evidence="10">
    <location>
        <begin position="171"/>
        <end position="197"/>
    </location>
</feature>
<organism evidence="12 13">
    <name type="scientific">Paractinoplanes aksuensis</name>
    <dbReference type="NCBI Taxonomy" id="2939490"/>
    <lineage>
        <taxon>Bacteria</taxon>
        <taxon>Bacillati</taxon>
        <taxon>Actinomycetota</taxon>
        <taxon>Actinomycetes</taxon>
        <taxon>Micromonosporales</taxon>
        <taxon>Micromonosporaceae</taxon>
        <taxon>Paractinoplanes</taxon>
    </lineage>
</organism>
<comment type="similarity">
    <text evidence="3">Belongs to the CitM (TC 2.A.11) transporter family.</text>
</comment>